<evidence type="ECO:0000313" key="3">
    <source>
        <dbReference type="EMBL" id="APT74612.1"/>
    </source>
</evidence>
<dbReference type="SUPFAM" id="SSF50037">
    <property type="entry name" value="C-terminal domain of transcriptional repressors"/>
    <property type="match status" value="1"/>
</dbReference>
<protein>
    <submittedName>
        <fullName evidence="3">Iron transporter FeoA</fullName>
    </submittedName>
</protein>
<dbReference type="InterPro" id="IPR007167">
    <property type="entry name" value="Fe-transptr_FeoA-like"/>
</dbReference>
<gene>
    <name evidence="3" type="ORF">BW47_09165</name>
</gene>
<dbReference type="SMART" id="SM00899">
    <property type="entry name" value="FeoA"/>
    <property type="match status" value="2"/>
</dbReference>
<name>A0ABM6GGY6_9BACT</name>
<dbReference type="Proteomes" id="UP000185490">
    <property type="component" value="Chromosome"/>
</dbReference>
<dbReference type="Gene3D" id="2.30.30.90">
    <property type="match status" value="2"/>
</dbReference>
<reference evidence="3 4" key="1">
    <citation type="submission" date="2014-02" db="EMBL/GenBank/DDBJ databases">
        <title>Diversity of Thermotogales isolates from hydrothermal vents.</title>
        <authorList>
            <person name="Haverkamp T.H.A."/>
            <person name="Lossouarn J."/>
            <person name="Geslin C."/>
            <person name="Nesbo C.L."/>
        </authorList>
    </citation>
    <scope>NUCLEOTIDE SEQUENCE [LARGE SCALE GENOMIC DNA]</scope>
    <source>
        <strain evidence="3 4">431</strain>
    </source>
</reference>
<proteinExistence type="predicted"/>
<dbReference type="EMBL" id="CP007389">
    <property type="protein sequence ID" value="APT74612.1"/>
    <property type="molecule type" value="Genomic_DNA"/>
</dbReference>
<evidence type="ECO:0000259" key="2">
    <source>
        <dbReference type="SMART" id="SM00899"/>
    </source>
</evidence>
<sequence>MTLEQVPECTKVKILSIRDSIIRNRILGLGIVPGCIVEVIRTSPLGDPRMYKVFNKMVSLRNSEAKIIEVSLIDESIPLIFASDGEYEVVELCGGRMFRRKMELLGVYVGKEISVINGNIKLNDEVINMGDGMKKKIILRRL</sequence>
<organism evidence="3 4">
    <name type="scientific">Thermosipho melanesiensis</name>
    <dbReference type="NCBI Taxonomy" id="46541"/>
    <lineage>
        <taxon>Bacteria</taxon>
        <taxon>Thermotogati</taxon>
        <taxon>Thermotogota</taxon>
        <taxon>Thermotogae</taxon>
        <taxon>Thermotogales</taxon>
        <taxon>Fervidobacteriaceae</taxon>
        <taxon>Thermosipho</taxon>
    </lineage>
</organism>
<dbReference type="RefSeq" id="WP_012057938.1">
    <property type="nucleotide sequence ID" value="NZ_CP007389.1"/>
</dbReference>
<keyword evidence="1" id="KW-0408">Iron</keyword>
<dbReference type="InterPro" id="IPR008988">
    <property type="entry name" value="Transcriptional_repressor_C"/>
</dbReference>
<feature type="domain" description="Ferrous iron transporter FeoA-like" evidence="2">
    <location>
        <begin position="77"/>
        <end position="141"/>
    </location>
</feature>
<feature type="domain" description="Ferrous iron transporter FeoA-like" evidence="2">
    <location>
        <begin position="1"/>
        <end position="72"/>
    </location>
</feature>
<keyword evidence="4" id="KW-1185">Reference proteome</keyword>
<dbReference type="PANTHER" id="PTHR42954:SF2">
    <property type="entry name" value="FE(2+) TRANSPORT PROTEIN A"/>
    <property type="match status" value="1"/>
</dbReference>
<dbReference type="InterPro" id="IPR038157">
    <property type="entry name" value="FeoA_core_dom"/>
</dbReference>
<evidence type="ECO:0000313" key="4">
    <source>
        <dbReference type="Proteomes" id="UP000185490"/>
    </source>
</evidence>
<dbReference type="PANTHER" id="PTHR42954">
    <property type="entry name" value="FE(2+) TRANSPORT PROTEIN A"/>
    <property type="match status" value="1"/>
</dbReference>
<dbReference type="InterPro" id="IPR052713">
    <property type="entry name" value="FeoA"/>
</dbReference>
<evidence type="ECO:0000256" key="1">
    <source>
        <dbReference type="ARBA" id="ARBA00023004"/>
    </source>
</evidence>
<dbReference type="Pfam" id="PF04023">
    <property type="entry name" value="FeoA"/>
    <property type="match status" value="1"/>
</dbReference>
<accession>A0ABM6GGY6</accession>